<dbReference type="Pfam" id="PF20389">
    <property type="entry name" value="DUF6684"/>
    <property type="match status" value="1"/>
</dbReference>
<dbReference type="HOGENOM" id="CLU_149762_1_0_2"/>
<accession>F8D6J2</accession>
<evidence type="ECO:0008006" key="4">
    <source>
        <dbReference type="Google" id="ProtNLM"/>
    </source>
</evidence>
<dbReference type="RefSeq" id="WP_013879477.1">
    <property type="nucleotide sequence ID" value="NC_015666.1"/>
</dbReference>
<dbReference type="EMBL" id="CP002839">
    <property type="protein sequence ID" value="AEH36584.1"/>
    <property type="molecule type" value="Genomic_DNA"/>
</dbReference>
<name>F8D6J2_HALXS</name>
<dbReference type="STRING" id="797210.Halxa_1957"/>
<keyword evidence="1" id="KW-0812">Transmembrane</keyword>
<dbReference type="KEGG" id="hxa:Halxa_1957"/>
<dbReference type="GeneID" id="10796921"/>
<evidence type="ECO:0000313" key="3">
    <source>
        <dbReference type="Proteomes" id="UP000006794"/>
    </source>
</evidence>
<dbReference type="eggNOG" id="arCOG06261">
    <property type="taxonomic scope" value="Archaea"/>
</dbReference>
<keyword evidence="1" id="KW-1133">Transmembrane helix</keyword>
<organism evidence="2 3">
    <name type="scientific">Halopiger xanaduensis (strain DSM 18323 / JCM 14033 / SH-6)</name>
    <dbReference type="NCBI Taxonomy" id="797210"/>
    <lineage>
        <taxon>Archaea</taxon>
        <taxon>Methanobacteriati</taxon>
        <taxon>Methanobacteriota</taxon>
        <taxon>Stenosarchaea group</taxon>
        <taxon>Halobacteria</taxon>
        <taxon>Halobacteriales</taxon>
        <taxon>Natrialbaceae</taxon>
        <taxon>Halopiger</taxon>
    </lineage>
</organism>
<dbReference type="InterPro" id="IPR046506">
    <property type="entry name" value="DUF6684"/>
</dbReference>
<reference evidence="2 3" key="1">
    <citation type="journal article" date="2012" name="Stand. Genomic Sci.">
        <title>Complete genome sequence of Halopiger xanaduensis type strain (SH-6(T)).</title>
        <authorList>
            <person name="Anderson I."/>
            <person name="Tindall B.J."/>
            <person name="Rohde M."/>
            <person name="Lucas S."/>
            <person name="Han J."/>
            <person name="Lapidus A."/>
            <person name="Cheng J.F."/>
            <person name="Goodwin L."/>
            <person name="Pitluck S."/>
            <person name="Peters L."/>
            <person name="Pati A."/>
            <person name="Mikhailova N."/>
            <person name="Pagani I."/>
            <person name="Teshima H."/>
            <person name="Han C."/>
            <person name="Tapia R."/>
            <person name="Land M."/>
            <person name="Woyke T."/>
            <person name="Klenk H.P."/>
            <person name="Kyrpides N."/>
            <person name="Ivanova N."/>
        </authorList>
    </citation>
    <scope>NUCLEOTIDE SEQUENCE [LARGE SCALE GENOMIC DNA]</scope>
    <source>
        <strain evidence="3">DSM 18323 / JCM 14033 / SH-6</strain>
    </source>
</reference>
<feature type="transmembrane region" description="Helical" evidence="1">
    <location>
        <begin position="20"/>
        <end position="38"/>
    </location>
</feature>
<evidence type="ECO:0000313" key="2">
    <source>
        <dbReference type="EMBL" id="AEH36584.1"/>
    </source>
</evidence>
<dbReference type="OrthoDB" id="157218at2157"/>
<proteinExistence type="predicted"/>
<evidence type="ECO:0000256" key="1">
    <source>
        <dbReference type="SAM" id="Phobius"/>
    </source>
</evidence>
<keyword evidence="1" id="KW-0472">Membrane</keyword>
<dbReference type="Proteomes" id="UP000006794">
    <property type="component" value="Chromosome"/>
</dbReference>
<protein>
    <recommendedName>
        <fullName evidence="4">Cox cluster protein</fullName>
    </recommendedName>
</protein>
<keyword evidence="3" id="KW-1185">Reference proteome</keyword>
<feature type="transmembrane region" description="Helical" evidence="1">
    <location>
        <begin position="44"/>
        <end position="65"/>
    </location>
</feature>
<dbReference type="AlphaFoldDB" id="F8D6J2"/>
<gene>
    <name evidence="2" type="ordered locus">Halxa_1957</name>
</gene>
<sequence length="75" mass="8284">MLDWLSRETAVDASINAVPLVILAYFAVLFEAASPWSFDPLPVVLTHTLTLFPLVLLLIATYVVARVIERDAARS</sequence>